<sequence>MAAVDVTQSRTPDTVTATGQDALKAFAEPSLLERVDQFMIALVCGMPATPAREAALYHLETGGHRMRAKLALASGANRLSAQDNIAAAAACELLHNASLVHDDISDGDDYRRDKPTVRAIHGDNIALCAGDLLLTSAFRAATRVKDATTARHLSDFMAEHAGRVIGGQSVELADNASDAPRRVADYLRATRDKTAPLIELALNVGITTPAPARYTPALSRGVAEAIGLAYQILDDMDDLQEMTCLADTGRLHPLHAWRHHQPPGRAEDGGRIRQRCLRHVNAALGRARRLSAQLPAPLSHDVMSLIERLADKAQQVARTTPTRQKG</sequence>
<evidence type="ECO:0000256" key="3">
    <source>
        <dbReference type="ARBA" id="ARBA00022679"/>
    </source>
</evidence>
<dbReference type="InterPro" id="IPR008949">
    <property type="entry name" value="Isoprenoid_synthase_dom_sf"/>
</dbReference>
<keyword evidence="8" id="KW-1185">Reference proteome</keyword>
<dbReference type="SUPFAM" id="SSF48576">
    <property type="entry name" value="Terpenoid synthases"/>
    <property type="match status" value="1"/>
</dbReference>
<comment type="similarity">
    <text evidence="2 6">Belongs to the FPP/GGPP synthase family.</text>
</comment>
<dbReference type="RefSeq" id="WP_367983246.1">
    <property type="nucleotide sequence ID" value="NZ_JBAKFF010000001.1"/>
</dbReference>
<proteinExistence type="inferred from homology"/>
<dbReference type="InterPro" id="IPR000092">
    <property type="entry name" value="Polyprenyl_synt"/>
</dbReference>
<keyword evidence="4" id="KW-0479">Metal-binding</keyword>
<keyword evidence="3 6" id="KW-0808">Transferase</keyword>
<comment type="caution">
    <text evidence="7">The sequence shown here is derived from an EMBL/GenBank/DDBJ whole genome shotgun (WGS) entry which is preliminary data.</text>
</comment>
<protein>
    <submittedName>
        <fullName evidence="7">Polyprenyl synthetase family protein</fullName>
    </submittedName>
</protein>
<dbReference type="Proteomes" id="UP001556637">
    <property type="component" value="Unassembled WGS sequence"/>
</dbReference>
<evidence type="ECO:0000256" key="2">
    <source>
        <dbReference type="ARBA" id="ARBA00006706"/>
    </source>
</evidence>
<keyword evidence="5" id="KW-0460">Magnesium</keyword>
<evidence type="ECO:0000313" key="8">
    <source>
        <dbReference type="Proteomes" id="UP001556637"/>
    </source>
</evidence>
<name>A0ABV3T865_9GAMM</name>
<evidence type="ECO:0000313" key="7">
    <source>
        <dbReference type="EMBL" id="MEX0430450.1"/>
    </source>
</evidence>
<evidence type="ECO:0000256" key="5">
    <source>
        <dbReference type="ARBA" id="ARBA00022842"/>
    </source>
</evidence>
<dbReference type="Pfam" id="PF00348">
    <property type="entry name" value="polyprenyl_synt"/>
    <property type="match status" value="1"/>
</dbReference>
<evidence type="ECO:0000256" key="1">
    <source>
        <dbReference type="ARBA" id="ARBA00001946"/>
    </source>
</evidence>
<dbReference type="PANTHER" id="PTHR12001">
    <property type="entry name" value="GERANYLGERANYL PYROPHOSPHATE SYNTHASE"/>
    <property type="match status" value="1"/>
</dbReference>
<evidence type="ECO:0000256" key="6">
    <source>
        <dbReference type="RuleBase" id="RU004466"/>
    </source>
</evidence>
<dbReference type="InterPro" id="IPR033749">
    <property type="entry name" value="Polyprenyl_synt_CS"/>
</dbReference>
<dbReference type="Gene3D" id="1.10.600.10">
    <property type="entry name" value="Farnesyl Diphosphate Synthase"/>
    <property type="match status" value="1"/>
</dbReference>
<reference evidence="7 8" key="1">
    <citation type="submission" date="2024-02" db="EMBL/GenBank/DDBJ databases">
        <title>New especies of Spiribacter isolated from saline water.</title>
        <authorList>
            <person name="Leon M.J."/>
            <person name="De La Haba R."/>
            <person name="Sanchez-Porro C."/>
            <person name="Ventosa A."/>
        </authorList>
    </citation>
    <scope>NUCLEOTIDE SEQUENCE [LARGE SCALE GENOMIC DNA]</scope>
    <source>
        <strain evidence="8">ag22IC4-189</strain>
    </source>
</reference>
<comment type="cofactor">
    <cofactor evidence="1">
        <name>Mg(2+)</name>
        <dbReference type="ChEBI" id="CHEBI:18420"/>
    </cofactor>
</comment>
<dbReference type="SFLD" id="SFLDS00005">
    <property type="entry name" value="Isoprenoid_Synthase_Type_I"/>
    <property type="match status" value="1"/>
</dbReference>
<gene>
    <name evidence="7" type="ORF">V6X30_03405</name>
</gene>
<dbReference type="EMBL" id="JBAKFF010000001">
    <property type="protein sequence ID" value="MEX0430450.1"/>
    <property type="molecule type" value="Genomic_DNA"/>
</dbReference>
<dbReference type="PROSITE" id="PS00444">
    <property type="entry name" value="POLYPRENYL_SYNTHASE_2"/>
    <property type="match status" value="1"/>
</dbReference>
<accession>A0ABV3T865</accession>
<evidence type="ECO:0000256" key="4">
    <source>
        <dbReference type="ARBA" id="ARBA00022723"/>
    </source>
</evidence>
<organism evidence="7 8">
    <name type="scientific">Spiribacter insolitus</name>
    <dbReference type="NCBI Taxonomy" id="3122417"/>
    <lineage>
        <taxon>Bacteria</taxon>
        <taxon>Pseudomonadati</taxon>
        <taxon>Pseudomonadota</taxon>
        <taxon>Gammaproteobacteria</taxon>
        <taxon>Chromatiales</taxon>
        <taxon>Ectothiorhodospiraceae</taxon>
        <taxon>Spiribacter</taxon>
    </lineage>
</organism>
<dbReference type="PANTHER" id="PTHR12001:SF85">
    <property type="entry name" value="SHORT CHAIN ISOPRENYL DIPHOSPHATE SYNTHASE"/>
    <property type="match status" value="1"/>
</dbReference>